<reference evidence="12 13" key="1">
    <citation type="submission" date="2012-01" db="EMBL/GenBank/DDBJ databases">
        <title>Complete sequence of Desulfotomaculum gibsoniae DSM 7213.</title>
        <authorList>
            <consortium name="US DOE Joint Genome Institute"/>
            <person name="Lucas S."/>
            <person name="Han J."/>
            <person name="Lapidus A."/>
            <person name="Cheng J.-F."/>
            <person name="Goodwin L."/>
            <person name="Pitluck S."/>
            <person name="Peters L."/>
            <person name="Ovchinnikova G."/>
            <person name="Teshima H."/>
            <person name="Detter J.C."/>
            <person name="Han C."/>
            <person name="Tapia R."/>
            <person name="Land M."/>
            <person name="Hauser L."/>
            <person name="Kyrpides N."/>
            <person name="Ivanova N."/>
            <person name="Pagani I."/>
            <person name="Parshina S."/>
            <person name="Plugge C."/>
            <person name="Muyzer G."/>
            <person name="Kuever J."/>
            <person name="Ivanova A."/>
            <person name="Nazina T."/>
            <person name="Klenk H.-P."/>
            <person name="Brambilla E."/>
            <person name="Spring S."/>
            <person name="Stams A.F."/>
            <person name="Woyke T."/>
        </authorList>
    </citation>
    <scope>NUCLEOTIDE SEQUENCE [LARGE SCALE GENOMIC DNA]</scope>
    <source>
        <strain evidence="12 13">DSM 7213</strain>
    </source>
</reference>
<dbReference type="STRING" id="767817.Desgi_1415"/>
<dbReference type="PIRSF" id="PIRSF006444">
    <property type="entry name" value="PaaK"/>
    <property type="match status" value="1"/>
</dbReference>
<dbReference type="Proteomes" id="UP000013520">
    <property type="component" value="Chromosome"/>
</dbReference>
<evidence type="ECO:0000259" key="11">
    <source>
        <dbReference type="Pfam" id="PF14535"/>
    </source>
</evidence>
<dbReference type="FunFam" id="3.40.50.12780:FF:000016">
    <property type="entry name" value="Phenylacetate-coenzyme A ligase"/>
    <property type="match status" value="1"/>
</dbReference>
<dbReference type="UniPathway" id="UPA00930"/>
<evidence type="ECO:0000256" key="9">
    <source>
        <dbReference type="PIRNR" id="PIRNR006444"/>
    </source>
</evidence>
<dbReference type="EMBL" id="CP003273">
    <property type="protein sequence ID" value="AGL00914.1"/>
    <property type="molecule type" value="Genomic_DNA"/>
</dbReference>
<evidence type="ECO:0000256" key="1">
    <source>
        <dbReference type="ARBA" id="ARBA00011245"/>
    </source>
</evidence>
<dbReference type="Pfam" id="PF00501">
    <property type="entry name" value="AMP-binding"/>
    <property type="match status" value="1"/>
</dbReference>
<dbReference type="PANTHER" id="PTHR43439:SF1">
    <property type="entry name" value="PHENYLACETATE-COENZYME A LIGASE"/>
    <property type="match status" value="1"/>
</dbReference>
<organism evidence="12 13">
    <name type="scientific">Desulfoscipio gibsoniae DSM 7213</name>
    <dbReference type="NCBI Taxonomy" id="767817"/>
    <lineage>
        <taxon>Bacteria</taxon>
        <taxon>Bacillati</taxon>
        <taxon>Bacillota</taxon>
        <taxon>Clostridia</taxon>
        <taxon>Eubacteriales</taxon>
        <taxon>Desulfallaceae</taxon>
        <taxon>Desulfoscipio</taxon>
    </lineage>
</organism>
<dbReference type="GO" id="GO:0010124">
    <property type="term" value="P:phenylacetate catabolic process"/>
    <property type="evidence" value="ECO:0007669"/>
    <property type="project" value="UniProtKB-UniRule"/>
</dbReference>
<evidence type="ECO:0000313" key="12">
    <source>
        <dbReference type="EMBL" id="AGL00914.1"/>
    </source>
</evidence>
<dbReference type="InterPro" id="IPR000873">
    <property type="entry name" value="AMP-dep_synth/lig_dom"/>
</dbReference>
<dbReference type="GO" id="GO:0047475">
    <property type="term" value="F:phenylacetate-CoA ligase activity"/>
    <property type="evidence" value="ECO:0007669"/>
    <property type="project" value="UniProtKB-EC"/>
</dbReference>
<comment type="similarity">
    <text evidence="5 9">Belongs to the phenylacetyl-CoA ligase family.</text>
</comment>
<dbReference type="Gene3D" id="3.30.300.30">
    <property type="match status" value="1"/>
</dbReference>
<comment type="catalytic activity">
    <reaction evidence="9">
        <text>2-phenylacetate + ATP + CoA = phenylacetyl-CoA + AMP + diphosphate</text>
        <dbReference type="Rhea" id="RHEA:20956"/>
        <dbReference type="ChEBI" id="CHEBI:18401"/>
        <dbReference type="ChEBI" id="CHEBI:30616"/>
        <dbReference type="ChEBI" id="CHEBI:33019"/>
        <dbReference type="ChEBI" id="CHEBI:57287"/>
        <dbReference type="ChEBI" id="CHEBI:57390"/>
        <dbReference type="ChEBI" id="CHEBI:456215"/>
        <dbReference type="EC" id="6.2.1.30"/>
    </reaction>
</comment>
<proteinExistence type="inferred from homology"/>
<evidence type="ECO:0000256" key="2">
    <source>
        <dbReference type="ARBA" id="ARBA00022598"/>
    </source>
</evidence>
<dbReference type="PANTHER" id="PTHR43439">
    <property type="entry name" value="PHENYLACETATE-COENZYME A LIGASE"/>
    <property type="match status" value="1"/>
</dbReference>
<dbReference type="InterPro" id="IPR028154">
    <property type="entry name" value="AMP-dep_Lig_C"/>
</dbReference>
<dbReference type="InterPro" id="IPR011880">
    <property type="entry name" value="PA_CoA_ligase"/>
</dbReference>
<evidence type="ECO:0000259" key="10">
    <source>
        <dbReference type="Pfam" id="PF00501"/>
    </source>
</evidence>
<accession>R4KE98</accession>
<feature type="domain" description="AMP-dependent ligase C-terminal" evidence="11">
    <location>
        <begin position="343"/>
        <end position="439"/>
    </location>
</feature>
<sequence length="443" mass="50221">MSKKPSHNLIWDRSAECMSLSERKELQLNRLRDLIERVYVQSPFYRKLYTEHQIKPQNIRSLEDLQQLPFTVKSDLRDNYPFELFCTPLKEVVRLHCSSGTTGKPVVSAFTKNDLDMWSEMMARSFTSAGTTNRDVVHVSYGYGLFTGGLGADMGSLRVGASTVPVSGGLNNRQIMLLEDFGATVLACTPSYALVIAEAAAQLGVDIPSRFRLRTGIFGAEPWTEEMRAEIEEKLNLEAYDIFGMGEIMGPGVAVECPYHNGMHIQDDYFLPEIIDPDTGELLGPGEQGELVLTTLTKEAMPLIRYRTRDITRLEYEPCPCGRTSVRFHKLAGRTDDMLIIRGVNVFPSQIEGVLLRFEELEPQYLLMVERVNNLDRLEVLVEAKDEFYNLGEEAIEAFSNKVKHELHQMLYISTKVTIVPPRTIQRSEGKAKRIIDKRKESI</sequence>
<evidence type="ECO:0000256" key="3">
    <source>
        <dbReference type="ARBA" id="ARBA00022741"/>
    </source>
</evidence>
<keyword evidence="13" id="KW-1185">Reference proteome</keyword>
<dbReference type="Pfam" id="PF14535">
    <property type="entry name" value="AMP-binding_C_2"/>
    <property type="match status" value="1"/>
</dbReference>
<comment type="subunit">
    <text evidence="1">Monomer.</text>
</comment>
<dbReference type="OrthoDB" id="580775at2"/>
<dbReference type="eggNOG" id="COG1541">
    <property type="taxonomic scope" value="Bacteria"/>
</dbReference>
<comment type="function">
    <text evidence="9">Catalyzes the activation of phenylacetic acid (PA) to phenylacetyl-CoA (PA-CoA).</text>
</comment>
<dbReference type="CDD" id="cd05913">
    <property type="entry name" value="PaaK"/>
    <property type="match status" value="1"/>
</dbReference>
<dbReference type="SUPFAM" id="SSF56801">
    <property type="entry name" value="Acetyl-CoA synthetase-like"/>
    <property type="match status" value="1"/>
</dbReference>
<dbReference type="KEGG" id="dgi:Desgi_1415"/>
<dbReference type="InterPro" id="IPR051414">
    <property type="entry name" value="Adenylate-forming_Reductase"/>
</dbReference>
<comment type="pathway">
    <text evidence="4 9">Aromatic compound metabolism; phenylacetate degradation.</text>
</comment>
<evidence type="ECO:0000256" key="4">
    <source>
        <dbReference type="ARBA" id="ARBA00060591"/>
    </source>
</evidence>
<dbReference type="HOGENOM" id="CLU_035301_1_1_9"/>
<keyword evidence="2 9" id="KW-0436">Ligase</keyword>
<gene>
    <name evidence="12" type="ORF">Desgi_1415</name>
</gene>
<dbReference type="GO" id="GO:0000166">
    <property type="term" value="F:nucleotide binding"/>
    <property type="evidence" value="ECO:0007669"/>
    <property type="project" value="UniProtKB-KW"/>
</dbReference>
<protein>
    <recommendedName>
        <fullName evidence="7 9">Phenylacetate-coenzyme A ligase</fullName>
        <ecNumber evidence="6 9">6.2.1.30</ecNumber>
    </recommendedName>
    <alternativeName>
        <fullName evidence="8 9">Phenylacetyl-CoA ligase</fullName>
    </alternativeName>
</protein>
<evidence type="ECO:0000256" key="7">
    <source>
        <dbReference type="ARBA" id="ARBA00068695"/>
    </source>
</evidence>
<evidence type="ECO:0000256" key="5">
    <source>
        <dbReference type="ARBA" id="ARBA00061566"/>
    </source>
</evidence>
<dbReference type="InterPro" id="IPR045851">
    <property type="entry name" value="AMP-bd_C_sf"/>
</dbReference>
<evidence type="ECO:0000256" key="6">
    <source>
        <dbReference type="ARBA" id="ARBA00066629"/>
    </source>
</evidence>
<dbReference type="AlphaFoldDB" id="R4KE98"/>
<dbReference type="InterPro" id="IPR042099">
    <property type="entry name" value="ANL_N_sf"/>
</dbReference>
<evidence type="ECO:0000313" key="13">
    <source>
        <dbReference type="Proteomes" id="UP000013520"/>
    </source>
</evidence>
<name>R4KE98_9FIRM</name>
<feature type="domain" description="AMP-dependent synthetase/ligase" evidence="10">
    <location>
        <begin position="94"/>
        <end position="293"/>
    </location>
</feature>
<dbReference type="EC" id="6.2.1.30" evidence="6 9"/>
<dbReference type="RefSeq" id="WP_006522702.1">
    <property type="nucleotide sequence ID" value="NC_021184.1"/>
</dbReference>
<evidence type="ECO:0000256" key="8">
    <source>
        <dbReference type="ARBA" id="ARBA00075111"/>
    </source>
</evidence>
<keyword evidence="3 9" id="KW-0547">Nucleotide-binding</keyword>
<dbReference type="Gene3D" id="3.40.50.12780">
    <property type="entry name" value="N-terminal domain of ligase-like"/>
    <property type="match status" value="1"/>
</dbReference>